<sequence length="88" mass="9167">MRNPTQLSKVGLTFANVTEVATFYGQAPSSIWRVATGRTTSTRVHAGVLRALLAAGWTPAVGIGQVLADLAAREAPMPTSATATEVTQ</sequence>
<name>A0A6J5LUZ4_9CAUD</name>
<accession>A0A6J5LUZ4</accession>
<gene>
    <name evidence="1" type="ORF">UFOVP305_23</name>
    <name evidence="2" type="ORF">UFOVP593_22</name>
    <name evidence="3" type="ORF">UFOVP842_32</name>
</gene>
<dbReference type="EMBL" id="LR796324">
    <property type="protein sequence ID" value="CAB4136780.1"/>
    <property type="molecule type" value="Genomic_DNA"/>
</dbReference>
<organism evidence="1">
    <name type="scientific">uncultured Caudovirales phage</name>
    <dbReference type="NCBI Taxonomy" id="2100421"/>
    <lineage>
        <taxon>Viruses</taxon>
        <taxon>Duplodnaviria</taxon>
        <taxon>Heunggongvirae</taxon>
        <taxon>Uroviricota</taxon>
        <taxon>Caudoviricetes</taxon>
        <taxon>Peduoviridae</taxon>
        <taxon>Maltschvirus</taxon>
        <taxon>Maltschvirus maltsch</taxon>
    </lineage>
</organism>
<proteinExistence type="predicted"/>
<dbReference type="EMBL" id="LR796565">
    <property type="protein sequence ID" value="CAB4151560.1"/>
    <property type="molecule type" value="Genomic_DNA"/>
</dbReference>
<evidence type="ECO:0000313" key="2">
    <source>
        <dbReference type="EMBL" id="CAB4151560.1"/>
    </source>
</evidence>
<reference evidence="1" key="1">
    <citation type="submission" date="2020-04" db="EMBL/GenBank/DDBJ databases">
        <authorList>
            <person name="Chiriac C."/>
            <person name="Salcher M."/>
            <person name="Ghai R."/>
            <person name="Kavagutti S V."/>
        </authorList>
    </citation>
    <scope>NUCLEOTIDE SEQUENCE</scope>
</reference>
<protein>
    <submittedName>
        <fullName evidence="1">Uncharacterized protein</fullName>
    </submittedName>
</protein>
<evidence type="ECO:0000313" key="3">
    <source>
        <dbReference type="EMBL" id="CAB4166506.1"/>
    </source>
</evidence>
<dbReference type="EMBL" id="LR796793">
    <property type="protein sequence ID" value="CAB4166506.1"/>
    <property type="molecule type" value="Genomic_DNA"/>
</dbReference>
<evidence type="ECO:0000313" key="1">
    <source>
        <dbReference type="EMBL" id="CAB4136780.1"/>
    </source>
</evidence>